<feature type="transmembrane region" description="Helical" evidence="1">
    <location>
        <begin position="12"/>
        <end position="35"/>
    </location>
</feature>
<sequence>MLAIALKDLRGLFLSPLAWGLMAVMQLLLAWLFLVQLEGFLELQPRLAAMAGSPGVTGLVVVPLLDSAAVVLMLLVPLLGMGAFSREYSAGTLDLLLSSPVSIPRLVLGKYLALLTVIGLLWLLTALMPLSLLLGTRLDLGRLAAGLLGLGLAAAAYGAVALFFSSLTRQPAVAAVASYGLLLLLWLIDLAGGDLLPRLALGARYRHLLEGLVLSGDLIYFLLLILAALLLTMRRLGDRRLQG</sequence>
<feature type="transmembrane region" description="Helical" evidence="1">
    <location>
        <begin position="208"/>
        <end position="231"/>
    </location>
</feature>
<proteinExistence type="predicted"/>
<dbReference type="EMBL" id="DRKP01000164">
    <property type="protein sequence ID" value="HEB97377.1"/>
    <property type="molecule type" value="Genomic_DNA"/>
</dbReference>
<comment type="caution">
    <text evidence="2">The sequence shown here is derived from an EMBL/GenBank/DDBJ whole genome shotgun (WGS) entry which is preliminary data.</text>
</comment>
<name>A0A831RL23_9GAMM</name>
<organism evidence="2">
    <name type="scientific">Sedimenticola thiotaurini</name>
    <dbReference type="NCBI Taxonomy" id="1543721"/>
    <lineage>
        <taxon>Bacteria</taxon>
        <taxon>Pseudomonadati</taxon>
        <taxon>Pseudomonadota</taxon>
        <taxon>Gammaproteobacteria</taxon>
        <taxon>Chromatiales</taxon>
        <taxon>Sedimenticolaceae</taxon>
        <taxon>Sedimenticola</taxon>
    </lineage>
</organism>
<dbReference type="Proteomes" id="UP000886251">
    <property type="component" value="Unassembled WGS sequence"/>
</dbReference>
<dbReference type="GO" id="GO:0140359">
    <property type="term" value="F:ABC-type transporter activity"/>
    <property type="evidence" value="ECO:0007669"/>
    <property type="project" value="InterPro"/>
</dbReference>
<dbReference type="AlphaFoldDB" id="A0A831RL23"/>
<feature type="transmembrane region" description="Helical" evidence="1">
    <location>
        <begin position="171"/>
        <end position="188"/>
    </location>
</feature>
<evidence type="ECO:0000256" key="1">
    <source>
        <dbReference type="SAM" id="Phobius"/>
    </source>
</evidence>
<feature type="transmembrane region" description="Helical" evidence="1">
    <location>
        <begin position="140"/>
        <end position="164"/>
    </location>
</feature>
<reference evidence="2" key="1">
    <citation type="journal article" date="2020" name="mSystems">
        <title>Genome- and Community-Level Interaction Insights into Carbon Utilization and Element Cycling Functions of Hydrothermarchaeota in Hydrothermal Sediment.</title>
        <authorList>
            <person name="Zhou Z."/>
            <person name="Liu Y."/>
            <person name="Xu W."/>
            <person name="Pan J."/>
            <person name="Luo Z.H."/>
            <person name="Li M."/>
        </authorList>
    </citation>
    <scope>NUCLEOTIDE SEQUENCE [LARGE SCALE GENOMIC DNA]</scope>
    <source>
        <strain evidence="2">HyVt-443</strain>
    </source>
</reference>
<evidence type="ECO:0000313" key="2">
    <source>
        <dbReference type="EMBL" id="HEB97377.1"/>
    </source>
</evidence>
<keyword evidence="1" id="KW-1133">Transmembrane helix</keyword>
<keyword evidence="1" id="KW-0472">Membrane</keyword>
<keyword evidence="1" id="KW-0812">Transmembrane</keyword>
<dbReference type="GO" id="GO:0005886">
    <property type="term" value="C:plasma membrane"/>
    <property type="evidence" value="ECO:0007669"/>
    <property type="project" value="UniProtKB-SubCell"/>
</dbReference>
<accession>A0A831RL23</accession>
<feature type="transmembrane region" description="Helical" evidence="1">
    <location>
        <begin position="55"/>
        <end position="79"/>
    </location>
</feature>
<gene>
    <name evidence="2" type="ORF">ENI96_13225</name>
</gene>
<protein>
    <submittedName>
        <fullName evidence="2">ABC transporter permease</fullName>
    </submittedName>
</protein>
<feature type="transmembrane region" description="Helical" evidence="1">
    <location>
        <begin position="111"/>
        <end position="134"/>
    </location>
</feature>
<dbReference type="PANTHER" id="PTHR43471">
    <property type="entry name" value="ABC TRANSPORTER PERMEASE"/>
    <property type="match status" value="1"/>
</dbReference>
<dbReference type="Pfam" id="PF12679">
    <property type="entry name" value="ABC2_membrane_2"/>
    <property type="match status" value="1"/>
</dbReference>